<reference evidence="1 2" key="1">
    <citation type="journal article" date="2018" name="Aquat. Microb. Ecol.">
        <title>Gammaproteobacterial methanotrophs dominate.</title>
        <authorList>
            <person name="Rissanen A.J."/>
            <person name="Saarenheimo J."/>
            <person name="Tiirola M."/>
            <person name="Peura S."/>
            <person name="Aalto S.L."/>
            <person name="Karvinen A."/>
            <person name="Nykanen H."/>
        </authorList>
    </citation>
    <scope>NUCLEOTIDE SEQUENCE [LARGE SCALE GENOMIC DNA]</scope>
    <source>
        <strain evidence="1">AMbin10</strain>
    </source>
</reference>
<dbReference type="Pfam" id="PF01724">
    <property type="entry name" value="DUF29"/>
    <property type="match status" value="1"/>
</dbReference>
<organism evidence="1 2">
    <name type="scientific">Candidatus Methylumidiphilus alinenensis</name>
    <dbReference type="NCBI Taxonomy" id="2202197"/>
    <lineage>
        <taxon>Bacteria</taxon>
        <taxon>Pseudomonadati</taxon>
        <taxon>Pseudomonadota</taxon>
        <taxon>Gammaproteobacteria</taxon>
        <taxon>Methylococcales</taxon>
        <taxon>Candidatus Methylumidiphilus</taxon>
    </lineage>
</organism>
<sequence length="147" mass="17349">MNKAAAYETDFHAWAIESASLVRQGRLAELDLNHIAEELESMGASERRELLNRLQILLMHLLKYQFQPERRGKSWKLTIIHQRTAIERLLKQSPSLYRLLEDQEELLDIYQKAVREAVLETDLERHIFPMECPYSVVELLDDGFWPE</sequence>
<gene>
    <name evidence="1" type="ORF">DM484_00960</name>
</gene>
<dbReference type="Gene3D" id="1.20.1220.20">
    <property type="entry name" value="Uncharcterised protein PF01724"/>
    <property type="match status" value="1"/>
</dbReference>
<dbReference type="InterPro" id="IPR002636">
    <property type="entry name" value="DUF29"/>
</dbReference>
<dbReference type="AlphaFoldDB" id="A0A2W4S4D7"/>
<proteinExistence type="predicted"/>
<comment type="caution">
    <text evidence="1">The sequence shown here is derived from an EMBL/GenBank/DDBJ whole genome shotgun (WGS) entry which is preliminary data.</text>
</comment>
<protein>
    <submittedName>
        <fullName evidence="1">DUF29 domain-containing protein</fullName>
    </submittedName>
</protein>
<accession>A0A2W4S4D7</accession>
<dbReference type="EMBL" id="QJPH01000087">
    <property type="protein sequence ID" value="PZN86268.1"/>
    <property type="molecule type" value="Genomic_DNA"/>
</dbReference>
<dbReference type="PANTHER" id="PTHR34235:SF4">
    <property type="entry name" value="SLR0291 PROTEIN"/>
    <property type="match status" value="1"/>
</dbReference>
<evidence type="ECO:0000313" key="1">
    <source>
        <dbReference type="EMBL" id="PZN86268.1"/>
    </source>
</evidence>
<dbReference type="PANTHER" id="PTHR34235">
    <property type="entry name" value="SLR1203 PROTEIN-RELATED"/>
    <property type="match status" value="1"/>
</dbReference>
<dbReference type="Proteomes" id="UP000249396">
    <property type="component" value="Unassembled WGS sequence"/>
</dbReference>
<evidence type="ECO:0000313" key="2">
    <source>
        <dbReference type="Proteomes" id="UP000249396"/>
    </source>
</evidence>
<name>A0A2W4S4D7_9GAMM</name>